<evidence type="ECO:0000313" key="6">
    <source>
        <dbReference type="EMBL" id="MDQ0199911.1"/>
    </source>
</evidence>
<keyword evidence="3 5" id="KW-1133">Transmembrane helix</keyword>
<evidence type="ECO:0000256" key="3">
    <source>
        <dbReference type="ARBA" id="ARBA00022989"/>
    </source>
</evidence>
<evidence type="ECO:0000256" key="5">
    <source>
        <dbReference type="SAM" id="Phobius"/>
    </source>
</evidence>
<evidence type="ECO:0000256" key="2">
    <source>
        <dbReference type="ARBA" id="ARBA00022692"/>
    </source>
</evidence>
<feature type="transmembrane region" description="Helical" evidence="5">
    <location>
        <begin position="79"/>
        <end position="97"/>
    </location>
</feature>
<evidence type="ECO:0000313" key="7">
    <source>
        <dbReference type="Proteomes" id="UP001224122"/>
    </source>
</evidence>
<reference evidence="6 7" key="1">
    <citation type="submission" date="2023-07" db="EMBL/GenBank/DDBJ databases">
        <title>Genomic Encyclopedia of Type Strains, Phase IV (KMG-IV): sequencing the most valuable type-strain genomes for metagenomic binning, comparative biology and taxonomic classification.</title>
        <authorList>
            <person name="Goeker M."/>
        </authorList>
    </citation>
    <scope>NUCLEOTIDE SEQUENCE [LARGE SCALE GENOMIC DNA]</scope>
    <source>
        <strain evidence="6 7">DSM 27594</strain>
    </source>
</reference>
<feature type="transmembrane region" description="Helical" evidence="5">
    <location>
        <begin position="47"/>
        <end position="67"/>
    </location>
</feature>
<protein>
    <submittedName>
        <fullName evidence="6">Sporulation protein YtaF</fullName>
    </submittedName>
</protein>
<dbReference type="Proteomes" id="UP001224122">
    <property type="component" value="Unassembled WGS sequence"/>
</dbReference>
<keyword evidence="4 5" id="KW-0472">Membrane</keyword>
<dbReference type="EMBL" id="JAUSTW010000005">
    <property type="protein sequence ID" value="MDQ0199911.1"/>
    <property type="molecule type" value="Genomic_DNA"/>
</dbReference>
<name>A0ABT9XWG6_9BACI</name>
<dbReference type="PANTHER" id="PTHR35529">
    <property type="entry name" value="MANGANESE EFFLUX PUMP MNTP-RELATED"/>
    <property type="match status" value="1"/>
</dbReference>
<keyword evidence="2 5" id="KW-0812">Transmembrane</keyword>
<accession>A0ABT9XWG6</accession>
<dbReference type="InterPro" id="IPR003810">
    <property type="entry name" value="Mntp/YtaF"/>
</dbReference>
<keyword evidence="1" id="KW-1003">Cell membrane</keyword>
<organism evidence="6 7">
    <name type="scientific">Neobacillus ginsengisoli</name>
    <dbReference type="NCBI Taxonomy" id="904295"/>
    <lineage>
        <taxon>Bacteria</taxon>
        <taxon>Bacillati</taxon>
        <taxon>Bacillota</taxon>
        <taxon>Bacilli</taxon>
        <taxon>Bacillales</taxon>
        <taxon>Bacillaceae</taxon>
        <taxon>Neobacillus</taxon>
    </lineage>
</organism>
<gene>
    <name evidence="6" type="ORF">J2S10_003094</name>
</gene>
<dbReference type="RefSeq" id="WP_307409291.1">
    <property type="nucleotide sequence ID" value="NZ_JAUSTW010000005.1"/>
</dbReference>
<evidence type="ECO:0000256" key="1">
    <source>
        <dbReference type="ARBA" id="ARBA00022475"/>
    </source>
</evidence>
<comment type="caution">
    <text evidence="6">The sequence shown here is derived from an EMBL/GenBank/DDBJ whole genome shotgun (WGS) entry which is preliminary data.</text>
</comment>
<evidence type="ECO:0000256" key="4">
    <source>
        <dbReference type="ARBA" id="ARBA00023136"/>
    </source>
</evidence>
<sequence length="98" mass="10602">MFEHAEKSDTDKSGHIDMKEAFILALGLTFNNLGTGIAASITGVNIFFTVIATFFISILTIILGESIGKNVLGRFFGKYAPLIAGVLLIILGFIEMFN</sequence>
<feature type="transmembrane region" description="Helical" evidence="5">
    <location>
        <begin position="21"/>
        <end position="41"/>
    </location>
</feature>
<proteinExistence type="predicted"/>
<dbReference type="Pfam" id="PF02659">
    <property type="entry name" value="Mntp"/>
    <property type="match status" value="1"/>
</dbReference>
<keyword evidence="7" id="KW-1185">Reference proteome</keyword>
<dbReference type="PANTHER" id="PTHR35529:SF2">
    <property type="entry name" value="SPORULATION PROTEIN YTAF-RELATED"/>
    <property type="match status" value="1"/>
</dbReference>